<dbReference type="KEGG" id="dpx:DAPPUDRAFT_336150"/>
<dbReference type="AlphaFoldDB" id="E9HZ72"/>
<evidence type="ECO:0000313" key="3">
    <source>
        <dbReference type="Proteomes" id="UP000000305"/>
    </source>
</evidence>
<feature type="region of interest" description="Disordered" evidence="1">
    <location>
        <begin position="1"/>
        <end position="48"/>
    </location>
</feature>
<feature type="region of interest" description="Disordered" evidence="1">
    <location>
        <begin position="72"/>
        <end position="96"/>
    </location>
</feature>
<reference evidence="2 3" key="1">
    <citation type="journal article" date="2011" name="Science">
        <title>The ecoresponsive genome of Daphnia pulex.</title>
        <authorList>
            <person name="Colbourne J.K."/>
            <person name="Pfrender M.E."/>
            <person name="Gilbert D."/>
            <person name="Thomas W.K."/>
            <person name="Tucker A."/>
            <person name="Oakley T.H."/>
            <person name="Tokishita S."/>
            <person name="Aerts A."/>
            <person name="Arnold G.J."/>
            <person name="Basu M.K."/>
            <person name="Bauer D.J."/>
            <person name="Caceres C.E."/>
            <person name="Carmel L."/>
            <person name="Casola C."/>
            <person name="Choi J.H."/>
            <person name="Detter J.C."/>
            <person name="Dong Q."/>
            <person name="Dusheyko S."/>
            <person name="Eads B.D."/>
            <person name="Frohlich T."/>
            <person name="Geiler-Samerotte K.A."/>
            <person name="Gerlach D."/>
            <person name="Hatcher P."/>
            <person name="Jogdeo S."/>
            <person name="Krijgsveld J."/>
            <person name="Kriventseva E.V."/>
            <person name="Kultz D."/>
            <person name="Laforsch C."/>
            <person name="Lindquist E."/>
            <person name="Lopez J."/>
            <person name="Manak J.R."/>
            <person name="Muller J."/>
            <person name="Pangilinan J."/>
            <person name="Patwardhan R.P."/>
            <person name="Pitluck S."/>
            <person name="Pritham E.J."/>
            <person name="Rechtsteiner A."/>
            <person name="Rho M."/>
            <person name="Rogozin I.B."/>
            <person name="Sakarya O."/>
            <person name="Salamov A."/>
            <person name="Schaack S."/>
            <person name="Shapiro H."/>
            <person name="Shiga Y."/>
            <person name="Skalitzky C."/>
            <person name="Smith Z."/>
            <person name="Souvorov A."/>
            <person name="Sung W."/>
            <person name="Tang Z."/>
            <person name="Tsuchiya D."/>
            <person name="Tu H."/>
            <person name="Vos H."/>
            <person name="Wang M."/>
            <person name="Wolf Y.I."/>
            <person name="Yamagata H."/>
            <person name="Yamada T."/>
            <person name="Ye Y."/>
            <person name="Shaw J.R."/>
            <person name="Andrews J."/>
            <person name="Crease T.J."/>
            <person name="Tang H."/>
            <person name="Lucas S.M."/>
            <person name="Robertson H.M."/>
            <person name="Bork P."/>
            <person name="Koonin E.V."/>
            <person name="Zdobnov E.M."/>
            <person name="Grigoriev I.V."/>
            <person name="Lynch M."/>
            <person name="Boore J.L."/>
        </authorList>
    </citation>
    <scope>NUCLEOTIDE SEQUENCE [LARGE SCALE GENOMIC DNA]</scope>
</reference>
<name>E9HZ72_DAPPU</name>
<dbReference type="Proteomes" id="UP000000305">
    <property type="component" value="Unassembled WGS sequence"/>
</dbReference>
<organism evidence="2 3">
    <name type="scientific">Daphnia pulex</name>
    <name type="common">Water flea</name>
    <dbReference type="NCBI Taxonomy" id="6669"/>
    <lineage>
        <taxon>Eukaryota</taxon>
        <taxon>Metazoa</taxon>
        <taxon>Ecdysozoa</taxon>
        <taxon>Arthropoda</taxon>
        <taxon>Crustacea</taxon>
        <taxon>Branchiopoda</taxon>
        <taxon>Diplostraca</taxon>
        <taxon>Cladocera</taxon>
        <taxon>Anomopoda</taxon>
        <taxon>Daphniidae</taxon>
        <taxon>Daphnia</taxon>
    </lineage>
</organism>
<evidence type="ECO:0000256" key="1">
    <source>
        <dbReference type="SAM" id="MobiDB-lite"/>
    </source>
</evidence>
<keyword evidence="3" id="KW-1185">Reference proteome</keyword>
<proteinExistence type="predicted"/>
<feature type="compositionally biased region" description="Basic and acidic residues" evidence="1">
    <location>
        <begin position="87"/>
        <end position="96"/>
    </location>
</feature>
<sequence>MKRRFKLRHRPHPPGTTDGEKTLTPDPQQAHRQKETIGKDGTSPATRVAPETTTIAGDKTFKNAATAVSTTISSTAATPKGAMNGRTKKEQTWPRE</sequence>
<dbReference type="InParanoid" id="E9HZ72"/>
<accession>E9HZ72</accession>
<dbReference type="HOGENOM" id="CLU_2361867_0_0_1"/>
<dbReference type="EMBL" id="GL733288">
    <property type="protein sequence ID" value="EFX62958.1"/>
    <property type="molecule type" value="Genomic_DNA"/>
</dbReference>
<gene>
    <name evidence="2" type="ORF">DAPPUDRAFT_336150</name>
</gene>
<evidence type="ECO:0000313" key="2">
    <source>
        <dbReference type="EMBL" id="EFX62958.1"/>
    </source>
</evidence>
<protein>
    <submittedName>
        <fullName evidence="2">Uncharacterized protein</fullName>
    </submittedName>
</protein>
<feature type="compositionally biased region" description="Basic residues" evidence="1">
    <location>
        <begin position="1"/>
        <end position="12"/>
    </location>
</feature>